<feature type="region of interest" description="Disordered" evidence="11">
    <location>
        <begin position="512"/>
        <end position="579"/>
    </location>
</feature>
<feature type="compositionally biased region" description="Polar residues" evidence="11">
    <location>
        <begin position="564"/>
        <end position="579"/>
    </location>
</feature>
<dbReference type="Proteomes" id="UP001153269">
    <property type="component" value="Unassembled WGS sequence"/>
</dbReference>
<feature type="region of interest" description="Disordered" evidence="11">
    <location>
        <begin position="200"/>
        <end position="259"/>
    </location>
</feature>
<evidence type="ECO:0000256" key="5">
    <source>
        <dbReference type="ARBA" id="ARBA00022833"/>
    </source>
</evidence>
<dbReference type="Pfam" id="PF00096">
    <property type="entry name" value="zf-C2H2"/>
    <property type="match status" value="2"/>
</dbReference>
<evidence type="ECO:0000256" key="4">
    <source>
        <dbReference type="ARBA" id="ARBA00022771"/>
    </source>
</evidence>
<organism evidence="13 14">
    <name type="scientific">Pleuronectes platessa</name>
    <name type="common">European plaice</name>
    <dbReference type="NCBI Taxonomy" id="8262"/>
    <lineage>
        <taxon>Eukaryota</taxon>
        <taxon>Metazoa</taxon>
        <taxon>Chordata</taxon>
        <taxon>Craniata</taxon>
        <taxon>Vertebrata</taxon>
        <taxon>Euteleostomi</taxon>
        <taxon>Actinopterygii</taxon>
        <taxon>Neopterygii</taxon>
        <taxon>Teleostei</taxon>
        <taxon>Neoteleostei</taxon>
        <taxon>Acanthomorphata</taxon>
        <taxon>Carangaria</taxon>
        <taxon>Pleuronectiformes</taxon>
        <taxon>Pleuronectoidei</taxon>
        <taxon>Pleuronectidae</taxon>
        <taxon>Pleuronectes</taxon>
    </lineage>
</organism>
<dbReference type="PROSITE" id="PS00028">
    <property type="entry name" value="ZINC_FINGER_C2H2_1"/>
    <property type="match status" value="2"/>
</dbReference>
<keyword evidence="6" id="KW-0805">Transcription regulation</keyword>
<feature type="region of interest" description="Disordered" evidence="11">
    <location>
        <begin position="468"/>
        <end position="496"/>
    </location>
</feature>
<keyword evidence="8" id="KW-0804">Transcription</keyword>
<gene>
    <name evidence="13" type="ORF">PLEPLA_LOCUS25658</name>
</gene>
<dbReference type="GO" id="GO:0001227">
    <property type="term" value="F:DNA-binding transcription repressor activity, RNA polymerase II-specific"/>
    <property type="evidence" value="ECO:0007669"/>
    <property type="project" value="TreeGrafter"/>
</dbReference>
<dbReference type="AlphaFoldDB" id="A0A9N7UVR0"/>
<dbReference type="FunFam" id="3.30.160.60:FF:001465">
    <property type="entry name" value="Zinc finger protein 560"/>
    <property type="match status" value="1"/>
</dbReference>
<dbReference type="PANTHER" id="PTHR24399">
    <property type="entry name" value="ZINC FINGER AND BTB DOMAIN-CONTAINING"/>
    <property type="match status" value="1"/>
</dbReference>
<dbReference type="SUPFAM" id="SSF57667">
    <property type="entry name" value="beta-beta-alpha zinc fingers"/>
    <property type="match status" value="2"/>
</dbReference>
<dbReference type="GO" id="GO:0008270">
    <property type="term" value="F:zinc ion binding"/>
    <property type="evidence" value="ECO:0007669"/>
    <property type="project" value="UniProtKB-KW"/>
</dbReference>
<keyword evidence="14" id="KW-1185">Reference proteome</keyword>
<protein>
    <recommendedName>
        <fullName evidence="12">C2H2-type domain-containing protein</fullName>
    </recommendedName>
</protein>
<evidence type="ECO:0000256" key="10">
    <source>
        <dbReference type="PROSITE-ProRule" id="PRU00042"/>
    </source>
</evidence>
<keyword evidence="7" id="KW-0238">DNA-binding</keyword>
<evidence type="ECO:0000313" key="14">
    <source>
        <dbReference type="Proteomes" id="UP001153269"/>
    </source>
</evidence>
<dbReference type="FunFam" id="3.30.160.60:FF:000646">
    <property type="entry name" value="Myeloid zinc finger 1"/>
    <property type="match status" value="1"/>
</dbReference>
<feature type="compositionally biased region" description="Basic and acidic residues" evidence="11">
    <location>
        <begin position="226"/>
        <end position="246"/>
    </location>
</feature>
<keyword evidence="9" id="KW-0539">Nucleus</keyword>
<comment type="subcellular location">
    <subcellularLocation>
        <location evidence="1">Nucleus</location>
    </subcellularLocation>
</comment>
<evidence type="ECO:0000256" key="9">
    <source>
        <dbReference type="ARBA" id="ARBA00023242"/>
    </source>
</evidence>
<evidence type="ECO:0000259" key="12">
    <source>
        <dbReference type="PROSITE" id="PS50157"/>
    </source>
</evidence>
<keyword evidence="2" id="KW-0479">Metal-binding</keyword>
<keyword evidence="3" id="KW-0677">Repeat</keyword>
<evidence type="ECO:0000256" key="7">
    <source>
        <dbReference type="ARBA" id="ARBA00023125"/>
    </source>
</evidence>
<dbReference type="EMBL" id="CADEAL010002049">
    <property type="protein sequence ID" value="CAB1437623.1"/>
    <property type="molecule type" value="Genomic_DNA"/>
</dbReference>
<sequence length="626" mass="70965">MFTSPDKSSALITTNSPHFPVCVFIVCVSTLSPETFVSCVTLFTLYTGAQEEEDKLSLTPTLLFTEFPRTHVWKKRKTLTAQQLCARDRKSGLDQEDSAAAGERPGVSRSIIHFSEEVDRQRRLLDIVWSPEIELQRTELPEQHVCKEEELLTDQERNPSLDQEDPEPPQIKEEQEELCTSQKGEQLVLKQIQTFMLTSPYEGSDHTEPTSEQQLLSHISPGAESRAQRGSEHVDPGPTRDEESQRNDSPPTQSHCSTHTGKTSFMCDICGKVFMTKSKLNTHVRIHTGERPFSCDTCGKAFLYKCSSADEATMSSVQCLRDFVHERLTAAAEEIFRVFEQTVLEYEEEIDRQRRLLDIAWKPEIKLHRTEFPRTHVWKKRKTLSAQQLCARDRNSGMDQEDPAAAGERPGVSRSIIHFSEEIDGQRRLLDIVWSPEIELQRTEPPEPQEPQEPPQQHVCKEEELLTDQERNPSLDQEDPEPPQIKEEQEELCTSQEGEQLVLKQEDDTFMLTSPYEGSDHSEPEPTSEQPLLSHISPGAESRAQRGSEHVDPGPTRDEESQRNDSPPTQSHCSTHTGKTSFSCDTCGKGFDVKSKLDKHLRIHTESSLVRNLITAAPDGKEMCLG</sequence>
<comment type="caution">
    <text evidence="13">The sequence shown here is derived from an EMBL/GenBank/DDBJ whole genome shotgun (WGS) entry which is preliminary data.</text>
</comment>
<feature type="region of interest" description="Disordered" evidence="11">
    <location>
        <begin position="151"/>
        <end position="181"/>
    </location>
</feature>
<evidence type="ECO:0000256" key="3">
    <source>
        <dbReference type="ARBA" id="ARBA00022737"/>
    </source>
</evidence>
<dbReference type="PROSITE" id="PS50157">
    <property type="entry name" value="ZINC_FINGER_C2H2_2"/>
    <property type="match status" value="2"/>
</dbReference>
<feature type="compositionally biased region" description="Polar residues" evidence="11">
    <location>
        <begin position="247"/>
        <end position="259"/>
    </location>
</feature>
<dbReference type="InterPro" id="IPR036236">
    <property type="entry name" value="Znf_C2H2_sf"/>
</dbReference>
<accession>A0A9N7UVR0</accession>
<evidence type="ECO:0000256" key="6">
    <source>
        <dbReference type="ARBA" id="ARBA00023015"/>
    </source>
</evidence>
<keyword evidence="4 10" id="KW-0863">Zinc-finger</keyword>
<dbReference type="PANTHER" id="PTHR24399:SF23">
    <property type="entry name" value="C2H2-TYPE DOMAIN-CONTAINING PROTEIN"/>
    <property type="match status" value="1"/>
</dbReference>
<evidence type="ECO:0000313" key="13">
    <source>
        <dbReference type="EMBL" id="CAB1437623.1"/>
    </source>
</evidence>
<dbReference type="InterPro" id="IPR013087">
    <property type="entry name" value="Znf_C2H2_type"/>
</dbReference>
<reference evidence="13" key="1">
    <citation type="submission" date="2020-03" db="EMBL/GenBank/DDBJ databases">
        <authorList>
            <person name="Weist P."/>
        </authorList>
    </citation>
    <scope>NUCLEOTIDE SEQUENCE</scope>
</reference>
<feature type="domain" description="C2H2-type" evidence="12">
    <location>
        <begin position="582"/>
        <end position="609"/>
    </location>
</feature>
<evidence type="ECO:0000256" key="1">
    <source>
        <dbReference type="ARBA" id="ARBA00004123"/>
    </source>
</evidence>
<dbReference type="Gene3D" id="3.30.160.60">
    <property type="entry name" value="Classic Zinc Finger"/>
    <property type="match status" value="3"/>
</dbReference>
<proteinExistence type="predicted"/>
<name>A0A9N7UVR0_PLEPL</name>
<dbReference type="SMART" id="SM00355">
    <property type="entry name" value="ZnF_C2H2"/>
    <property type="match status" value="2"/>
</dbReference>
<evidence type="ECO:0000256" key="8">
    <source>
        <dbReference type="ARBA" id="ARBA00023163"/>
    </source>
</evidence>
<keyword evidence="5" id="KW-0862">Zinc</keyword>
<dbReference type="GO" id="GO:0000978">
    <property type="term" value="F:RNA polymerase II cis-regulatory region sequence-specific DNA binding"/>
    <property type="evidence" value="ECO:0007669"/>
    <property type="project" value="TreeGrafter"/>
</dbReference>
<feature type="compositionally biased region" description="Basic and acidic residues" evidence="11">
    <location>
        <begin position="543"/>
        <end position="563"/>
    </location>
</feature>
<evidence type="ECO:0000256" key="11">
    <source>
        <dbReference type="SAM" id="MobiDB-lite"/>
    </source>
</evidence>
<dbReference type="GO" id="GO:0005654">
    <property type="term" value="C:nucleoplasm"/>
    <property type="evidence" value="ECO:0007669"/>
    <property type="project" value="TreeGrafter"/>
</dbReference>
<feature type="domain" description="C2H2-type" evidence="12">
    <location>
        <begin position="265"/>
        <end position="292"/>
    </location>
</feature>
<evidence type="ECO:0000256" key="2">
    <source>
        <dbReference type="ARBA" id="ARBA00022723"/>
    </source>
</evidence>
<feature type="region of interest" description="Disordered" evidence="11">
    <location>
        <begin position="389"/>
        <end position="413"/>
    </location>
</feature>